<dbReference type="AlphaFoldDB" id="A0A1Y2BR04"/>
<proteinExistence type="predicted"/>
<feature type="region of interest" description="Disordered" evidence="1">
    <location>
        <begin position="1"/>
        <end position="33"/>
    </location>
</feature>
<sequence length="325" mass="36425">MTEQASGSTARINKKSSGEPKPNNLKLEENAYPAQSLAAEEVHDIPTTTMTSQTSDDFVKPVEPLTANEPKVFTSTDIVEEPKELIAAEPVEPFEVAQTAPKPLPLASSPAKIVSQVSEYSELARNTRIPPLTPSIPSYWSLLVRYDTRMFRMTDETPAKFLYSLCKNEFMGLTIPGNNPTGRDLMKDVIGIVRKSGLMIFNLSTQTDTQKVIETSLNNLRESKLWNKERHRLELDGYKVVVSYECQNAASSGITNVGMFEQVMPSKNDFDSAFESATRIPRKRNRSYSLNAPPSTPRKKRSSENTPFSEIRIKQQSPSLRYVKK</sequence>
<evidence type="ECO:0000256" key="1">
    <source>
        <dbReference type="SAM" id="MobiDB-lite"/>
    </source>
</evidence>
<comment type="caution">
    <text evidence="2">The sequence shown here is derived from an EMBL/GenBank/DDBJ whole genome shotgun (WGS) entry which is preliminary data.</text>
</comment>
<keyword evidence="3" id="KW-1185">Reference proteome</keyword>
<evidence type="ECO:0000313" key="2">
    <source>
        <dbReference type="EMBL" id="ORY37178.1"/>
    </source>
</evidence>
<feature type="compositionally biased region" description="Polar residues" evidence="1">
    <location>
        <begin position="1"/>
        <end position="11"/>
    </location>
</feature>
<feature type="compositionally biased region" description="Polar residues" evidence="1">
    <location>
        <begin position="304"/>
        <end position="319"/>
    </location>
</feature>
<gene>
    <name evidence="2" type="ORF">BCR33DRAFT_854779</name>
</gene>
<dbReference type="OrthoDB" id="10281226at2759"/>
<reference evidence="2 3" key="1">
    <citation type="submission" date="2016-07" db="EMBL/GenBank/DDBJ databases">
        <title>Pervasive Adenine N6-methylation of Active Genes in Fungi.</title>
        <authorList>
            <consortium name="DOE Joint Genome Institute"/>
            <person name="Mondo S.J."/>
            <person name="Dannebaum R.O."/>
            <person name="Kuo R.C."/>
            <person name="Labutti K."/>
            <person name="Haridas S."/>
            <person name="Kuo A."/>
            <person name="Salamov A."/>
            <person name="Ahrendt S.R."/>
            <person name="Lipzen A."/>
            <person name="Sullivan W."/>
            <person name="Andreopoulos W.B."/>
            <person name="Clum A."/>
            <person name="Lindquist E."/>
            <person name="Daum C."/>
            <person name="Ramamoorthy G.K."/>
            <person name="Gryganskyi A."/>
            <person name="Culley D."/>
            <person name="Magnuson J.K."/>
            <person name="James T.Y."/>
            <person name="O'Malley M.A."/>
            <person name="Stajich J.E."/>
            <person name="Spatafora J.W."/>
            <person name="Visel A."/>
            <person name="Grigoriev I.V."/>
        </authorList>
    </citation>
    <scope>NUCLEOTIDE SEQUENCE [LARGE SCALE GENOMIC DNA]</scope>
    <source>
        <strain evidence="2 3">JEL800</strain>
    </source>
</reference>
<protein>
    <submittedName>
        <fullName evidence="2">Uncharacterized protein</fullName>
    </submittedName>
</protein>
<name>A0A1Y2BR04_9FUNG</name>
<dbReference type="EMBL" id="MCGO01000051">
    <property type="protein sequence ID" value="ORY37178.1"/>
    <property type="molecule type" value="Genomic_DNA"/>
</dbReference>
<organism evidence="2 3">
    <name type="scientific">Rhizoclosmatium globosum</name>
    <dbReference type="NCBI Taxonomy" id="329046"/>
    <lineage>
        <taxon>Eukaryota</taxon>
        <taxon>Fungi</taxon>
        <taxon>Fungi incertae sedis</taxon>
        <taxon>Chytridiomycota</taxon>
        <taxon>Chytridiomycota incertae sedis</taxon>
        <taxon>Chytridiomycetes</taxon>
        <taxon>Chytridiales</taxon>
        <taxon>Chytriomycetaceae</taxon>
        <taxon>Rhizoclosmatium</taxon>
    </lineage>
</organism>
<feature type="region of interest" description="Disordered" evidence="1">
    <location>
        <begin position="281"/>
        <end position="325"/>
    </location>
</feature>
<accession>A0A1Y2BR04</accession>
<dbReference type="Proteomes" id="UP000193642">
    <property type="component" value="Unassembled WGS sequence"/>
</dbReference>
<evidence type="ECO:0000313" key="3">
    <source>
        <dbReference type="Proteomes" id="UP000193642"/>
    </source>
</evidence>